<evidence type="ECO:0000313" key="6">
    <source>
        <dbReference type="Proteomes" id="UP000215405"/>
    </source>
</evidence>
<dbReference type="AlphaFoldDB" id="A0A231UU98"/>
<protein>
    <recommendedName>
        <fullName evidence="7">Host specificity protein</fullName>
    </recommendedName>
</protein>
<evidence type="ECO:0000259" key="3">
    <source>
        <dbReference type="Pfam" id="PF13550"/>
    </source>
</evidence>
<gene>
    <name evidence="5" type="ORF">B7H23_14910</name>
</gene>
<feature type="region of interest" description="Disordered" evidence="1">
    <location>
        <begin position="631"/>
        <end position="650"/>
    </location>
</feature>
<feature type="compositionally biased region" description="Basic and acidic residues" evidence="1">
    <location>
        <begin position="86"/>
        <end position="97"/>
    </location>
</feature>
<dbReference type="Pfam" id="PF13547">
    <property type="entry name" value="GTA_TIM"/>
    <property type="match status" value="1"/>
</dbReference>
<feature type="domain" description="Rcc01698-like C-terminal" evidence="4">
    <location>
        <begin position="1005"/>
        <end position="1102"/>
    </location>
</feature>
<evidence type="ECO:0000259" key="2">
    <source>
        <dbReference type="Pfam" id="PF13547"/>
    </source>
</evidence>
<dbReference type="InterPro" id="IPR025195">
    <property type="entry name" value="GTA_TIM_dom"/>
</dbReference>
<evidence type="ECO:0000313" key="5">
    <source>
        <dbReference type="EMBL" id="OXS99441.1"/>
    </source>
</evidence>
<sequence>MATMILRTAGAAIGSVFGPVGTAIGGALGAMAGYALDQQIFGQPDGEREGPRLAGFQPQTAEEGVSLPQIFGTARIGGTLIWMTRHEEARHTEERSGGKGSRRSRKTKTTTYSYYANFALAICEGEIAGIRRVWMDGREIDLTGMEMRVYTGTDDQAPDPLIEAKQGLGQTPAYRGTAYAVFERMPLKDYGNRLPQVHFEVIRPVGGIAEDVRAICLIPGSTGFGLFPTRLVSNGGPGREQWVNRHNLFSESDFAASVDELMALCPNLRHVALVVSWFGDDLRADVCTIRPGVTGPSEGAKHLVWSVDGLAPATAHRISTVDGGLAYGSTPADASVIQAIRNLKARGLSVTLYPFVMMDIPPDNALPDLNGAEGQPAYPWRGRIAPTGSSSNIDAQIAVFLGSSTSFGYGRFIRHYADIARIAGGVDAFLIGSELRGLTTARNANNEFPFVAGLRQLAAEVRSILGVDAKITYGADWSEWFGFQPADGSGDVFFHLDPLWADPNIDAIGIDNYLPLSDWRQNDVYGDNPDGAASAHDGRALQRAIDGGEYGDCFYASDENRSNRIRTSISDGAYGKDWVFRPKAIQDWWANQHFERRNGVELAEPTDWTPMAKPIWFTELGAPAIDGGANQPNLFIDGKSSESAAPRDSNGGRDDLIQRRFLQAHLAHWKGLAGSPVDWERLYLWAWDTRPFPAFPLLDAIWSDGEAWSRGHWLNGRLDQVELGDCLAELLRRAGITEFDTSSVDAMVEGVIVDAGASTRQFLKPLLDLHEIETFEIDGRLTFRSRIRQSAVPTVADAVEQPDHGPAIETYASPMETFGELLAAARDPFMEYQSAVARQFEDGADQKRSRQIAFPGAMHRGALEARVADRLRRAQEERVSLTLSLPPSLAVPQPASRFRLKDRPDVVWKVEEVETGLDVRIRARRDEAFAPHPDRSLFPSGLTAQSVAEQGGAPAVAFLDLPLVDGAEPANRFQVAAWSRFWKPVAAMAAPGGVFVQRTVVEEAATMGETVDALPPARPGRVCPLTLRVQLYSGSLSSVERIALLAGANAAAIKGPSGWEVLQFERAEEIAADLWRLGGLLRGQLGTEDIAVNGLPTGSTFVLLDDAVEAAGLHYAEIGTEMAWRIEPAGRESSEAERVDVTRTGGLRSLMPLAPVHPTARIVEGAIDFRWIRRGRQDADRWEGLDIPLGEESENYEAAIRGPTGETLTTAIVQTANWTVPQSTFAVPDATHSLEVRQLSLTVGAGIAMTRRFVPDAISPSYERRLLQ</sequence>
<proteinExistence type="predicted"/>
<name>A0A231UU98_9HYPH</name>
<dbReference type="Pfam" id="PF13550">
    <property type="entry name" value="Phage-tail_3"/>
    <property type="match status" value="1"/>
</dbReference>
<evidence type="ECO:0000256" key="1">
    <source>
        <dbReference type="SAM" id="MobiDB-lite"/>
    </source>
</evidence>
<accession>A0A231UU98</accession>
<dbReference type="EMBL" id="NBYO01000003">
    <property type="protein sequence ID" value="OXS99441.1"/>
    <property type="molecule type" value="Genomic_DNA"/>
</dbReference>
<dbReference type="InterPro" id="IPR056490">
    <property type="entry name" value="Rcc01698_C"/>
</dbReference>
<comment type="caution">
    <text evidence="5">The sequence shown here is derived from an EMBL/GenBank/DDBJ whole genome shotgun (WGS) entry which is preliminary data.</text>
</comment>
<organism evidence="5 6">
    <name type="scientific">Notoacmeibacter marinus</name>
    <dbReference type="NCBI Taxonomy" id="1876515"/>
    <lineage>
        <taxon>Bacteria</taxon>
        <taxon>Pseudomonadati</taxon>
        <taxon>Pseudomonadota</taxon>
        <taxon>Alphaproteobacteria</taxon>
        <taxon>Hyphomicrobiales</taxon>
        <taxon>Notoacmeibacteraceae</taxon>
        <taxon>Notoacmeibacter</taxon>
    </lineage>
</organism>
<dbReference type="Pfam" id="PF23666">
    <property type="entry name" value="Rcc01698_C"/>
    <property type="match status" value="1"/>
</dbReference>
<dbReference type="Proteomes" id="UP000215405">
    <property type="component" value="Unassembled WGS sequence"/>
</dbReference>
<dbReference type="InterPro" id="IPR017853">
    <property type="entry name" value="GH"/>
</dbReference>
<dbReference type="Gene3D" id="3.20.20.80">
    <property type="entry name" value="Glycosidases"/>
    <property type="match status" value="1"/>
</dbReference>
<evidence type="ECO:0008006" key="7">
    <source>
        <dbReference type="Google" id="ProtNLM"/>
    </source>
</evidence>
<keyword evidence="6" id="KW-1185">Reference proteome</keyword>
<dbReference type="InterPro" id="IPR032876">
    <property type="entry name" value="J_dom"/>
</dbReference>
<dbReference type="CDD" id="cd19607">
    <property type="entry name" value="GTA_TIM-barrel-like"/>
    <property type="match status" value="1"/>
</dbReference>
<evidence type="ECO:0000259" key="4">
    <source>
        <dbReference type="Pfam" id="PF23666"/>
    </source>
</evidence>
<feature type="region of interest" description="Disordered" evidence="1">
    <location>
        <begin position="86"/>
        <end position="106"/>
    </location>
</feature>
<feature type="domain" description="Tip attachment protein J" evidence="3">
    <location>
        <begin position="757"/>
        <end position="914"/>
    </location>
</feature>
<reference evidence="6" key="1">
    <citation type="journal article" date="2017" name="Int. J. Syst. Evol. Microbiol.">
        <title>Notoacmeibacter marinus gen. nov., sp. nov., isolated from the gut of a limpet and proposal of Notoacmeibacteraceae fam. nov. in the order Rhizobiales of the class Alphaproteobacteria.</title>
        <authorList>
            <person name="Huang Z."/>
            <person name="Guo F."/>
            <person name="Lai Q."/>
        </authorList>
    </citation>
    <scope>NUCLEOTIDE SEQUENCE [LARGE SCALE GENOMIC DNA]</scope>
    <source>
        <strain evidence="6">XMTR2A4</strain>
    </source>
</reference>
<dbReference type="SUPFAM" id="SSF51445">
    <property type="entry name" value="(Trans)glycosidases"/>
    <property type="match status" value="1"/>
</dbReference>
<dbReference type="RefSeq" id="WP_094078219.1">
    <property type="nucleotide sequence ID" value="NZ_NBYO01000003.1"/>
</dbReference>
<feature type="domain" description="GTA TIM-barrel-like" evidence="2">
    <location>
        <begin position="407"/>
        <end position="696"/>
    </location>
</feature>